<organism evidence="1 2">
    <name type="scientific">Rhipicephalus microplus</name>
    <name type="common">Cattle tick</name>
    <name type="synonym">Boophilus microplus</name>
    <dbReference type="NCBI Taxonomy" id="6941"/>
    <lineage>
        <taxon>Eukaryota</taxon>
        <taxon>Metazoa</taxon>
        <taxon>Ecdysozoa</taxon>
        <taxon>Arthropoda</taxon>
        <taxon>Chelicerata</taxon>
        <taxon>Arachnida</taxon>
        <taxon>Acari</taxon>
        <taxon>Parasitiformes</taxon>
        <taxon>Ixodida</taxon>
        <taxon>Ixodoidea</taxon>
        <taxon>Ixodidae</taxon>
        <taxon>Rhipicephalinae</taxon>
        <taxon>Rhipicephalus</taxon>
        <taxon>Boophilus</taxon>
    </lineage>
</organism>
<sequence>MATPPRSFNKNKSGHILNSDSRNIIFHCCTYWRNRELERSLEDTSKFVANKLGVGERTVFRGKEEVRTSHFSGGKLTTPSQKRSRNAEERRRSVKFDSFMLGRLRSCVHNFFRRNELPMVENITAEFSERKKLPLLTWCTVCHLLADIGFQYEKRSRNSLVVDRDDITEWRHRYLRDVERYSAEGRKIFYMDQIRVTRDTLGRSCGQTPWCRSADACSLEQLA</sequence>
<evidence type="ECO:0000313" key="1">
    <source>
        <dbReference type="EMBL" id="KAH8026299.1"/>
    </source>
</evidence>
<protein>
    <submittedName>
        <fullName evidence="1">Uncharacterized protein</fullName>
    </submittedName>
</protein>
<comment type="caution">
    <text evidence="1">The sequence shown here is derived from an EMBL/GenBank/DDBJ whole genome shotgun (WGS) entry which is preliminary data.</text>
</comment>
<name>A0A9J6DVQ3_RHIMP</name>
<dbReference type="Proteomes" id="UP000821866">
    <property type="component" value="Unassembled WGS sequence"/>
</dbReference>
<keyword evidence="2" id="KW-1185">Reference proteome</keyword>
<dbReference type="AlphaFoldDB" id="A0A9J6DVQ3"/>
<accession>A0A9J6DVQ3</accession>
<reference evidence="1" key="1">
    <citation type="journal article" date="2020" name="Cell">
        <title>Large-Scale Comparative Analyses of Tick Genomes Elucidate Their Genetic Diversity and Vector Capacities.</title>
        <authorList>
            <consortium name="Tick Genome and Microbiome Consortium (TIGMIC)"/>
            <person name="Jia N."/>
            <person name="Wang J."/>
            <person name="Shi W."/>
            <person name="Du L."/>
            <person name="Sun Y."/>
            <person name="Zhan W."/>
            <person name="Jiang J.F."/>
            <person name="Wang Q."/>
            <person name="Zhang B."/>
            <person name="Ji P."/>
            <person name="Bell-Sakyi L."/>
            <person name="Cui X.M."/>
            <person name="Yuan T.T."/>
            <person name="Jiang B.G."/>
            <person name="Yang W.F."/>
            <person name="Lam T.T."/>
            <person name="Chang Q.C."/>
            <person name="Ding S.J."/>
            <person name="Wang X.J."/>
            <person name="Zhu J.G."/>
            <person name="Ruan X.D."/>
            <person name="Zhao L."/>
            <person name="Wei J.T."/>
            <person name="Ye R.Z."/>
            <person name="Que T.C."/>
            <person name="Du C.H."/>
            <person name="Zhou Y.H."/>
            <person name="Cheng J.X."/>
            <person name="Dai P.F."/>
            <person name="Guo W.B."/>
            <person name="Han X.H."/>
            <person name="Huang E.J."/>
            <person name="Li L.F."/>
            <person name="Wei W."/>
            <person name="Gao Y.C."/>
            <person name="Liu J.Z."/>
            <person name="Shao H.Z."/>
            <person name="Wang X."/>
            <person name="Wang C.C."/>
            <person name="Yang T.C."/>
            <person name="Huo Q.B."/>
            <person name="Li W."/>
            <person name="Chen H.Y."/>
            <person name="Chen S.E."/>
            <person name="Zhou L.G."/>
            <person name="Ni X.B."/>
            <person name="Tian J.H."/>
            <person name="Sheng Y."/>
            <person name="Liu T."/>
            <person name="Pan Y.S."/>
            <person name="Xia L.Y."/>
            <person name="Li J."/>
            <person name="Zhao F."/>
            <person name="Cao W.C."/>
        </authorList>
    </citation>
    <scope>NUCLEOTIDE SEQUENCE</scope>
    <source>
        <strain evidence="1">Rmic-2018</strain>
    </source>
</reference>
<evidence type="ECO:0000313" key="2">
    <source>
        <dbReference type="Proteomes" id="UP000821866"/>
    </source>
</evidence>
<gene>
    <name evidence="1" type="ORF">HPB51_019131</name>
</gene>
<proteinExistence type="predicted"/>
<dbReference type="EMBL" id="JABSTU010000007">
    <property type="protein sequence ID" value="KAH8026299.1"/>
    <property type="molecule type" value="Genomic_DNA"/>
</dbReference>
<reference evidence="1" key="2">
    <citation type="submission" date="2021-09" db="EMBL/GenBank/DDBJ databases">
        <authorList>
            <person name="Jia N."/>
            <person name="Wang J."/>
            <person name="Shi W."/>
            <person name="Du L."/>
            <person name="Sun Y."/>
            <person name="Zhan W."/>
            <person name="Jiang J."/>
            <person name="Wang Q."/>
            <person name="Zhang B."/>
            <person name="Ji P."/>
            <person name="Sakyi L.B."/>
            <person name="Cui X."/>
            <person name="Yuan T."/>
            <person name="Jiang B."/>
            <person name="Yang W."/>
            <person name="Lam T.T.-Y."/>
            <person name="Chang Q."/>
            <person name="Ding S."/>
            <person name="Wang X."/>
            <person name="Zhu J."/>
            <person name="Ruan X."/>
            <person name="Zhao L."/>
            <person name="Wei J."/>
            <person name="Que T."/>
            <person name="Du C."/>
            <person name="Cheng J."/>
            <person name="Dai P."/>
            <person name="Han X."/>
            <person name="Huang E."/>
            <person name="Gao Y."/>
            <person name="Liu J."/>
            <person name="Shao H."/>
            <person name="Ye R."/>
            <person name="Li L."/>
            <person name="Wei W."/>
            <person name="Wang X."/>
            <person name="Wang C."/>
            <person name="Huo Q."/>
            <person name="Li W."/>
            <person name="Guo W."/>
            <person name="Chen H."/>
            <person name="Chen S."/>
            <person name="Zhou L."/>
            <person name="Zhou L."/>
            <person name="Ni X."/>
            <person name="Tian J."/>
            <person name="Zhou Y."/>
            <person name="Sheng Y."/>
            <person name="Liu T."/>
            <person name="Pan Y."/>
            <person name="Xia L."/>
            <person name="Li J."/>
            <person name="Zhao F."/>
            <person name="Cao W."/>
        </authorList>
    </citation>
    <scope>NUCLEOTIDE SEQUENCE</scope>
    <source>
        <strain evidence="1">Rmic-2018</strain>
        <tissue evidence="1">Larvae</tissue>
    </source>
</reference>